<keyword evidence="4 10" id="KW-0963">Cytoplasm</keyword>
<reference evidence="15 16" key="1">
    <citation type="submission" date="2015-02" db="EMBL/GenBank/DDBJ databases">
        <title>Single-cell genomics of uncultivated deep-branching MTB reveals a conserved set of magnetosome genes.</title>
        <authorList>
            <person name="Kolinko S."/>
            <person name="Richter M."/>
            <person name="Glockner F.O."/>
            <person name="Brachmann A."/>
            <person name="Schuler D."/>
        </authorList>
    </citation>
    <scope>NUCLEOTIDE SEQUENCE [LARGE SCALE GENOMIC DNA]</scope>
    <source>
        <strain evidence="15">SKK-01</strain>
    </source>
</reference>
<dbReference type="FunFam" id="2.40.30.10:FF:000008">
    <property type="entry name" value="Translation initiation factor IF-2"/>
    <property type="match status" value="1"/>
</dbReference>
<evidence type="ECO:0000256" key="9">
    <source>
        <dbReference type="ARBA" id="ARBA00025162"/>
    </source>
</evidence>
<feature type="domain" description="Tr-type G" evidence="14">
    <location>
        <begin position="386"/>
        <end position="555"/>
    </location>
</feature>
<feature type="region of interest" description="G-domain" evidence="10">
    <location>
        <begin position="389"/>
        <end position="537"/>
    </location>
</feature>
<comment type="function">
    <text evidence="9 10 11">One of the essential components for the initiation of protein synthesis. Protects formylmethionyl-tRNA from spontaneous hydrolysis and promotes its binding to the 30S ribosomal subunits. Also involved in the hydrolysis of GTP during the formation of the 70S ribosomal complex.</text>
</comment>
<dbReference type="InterPro" id="IPR053905">
    <property type="entry name" value="EF-G-like_DII"/>
</dbReference>
<dbReference type="Pfam" id="PF00009">
    <property type="entry name" value="GTP_EFTU"/>
    <property type="match status" value="1"/>
</dbReference>
<comment type="similarity">
    <text evidence="2 10 11">Belongs to the TRAFAC class translation factor GTPase superfamily. Classic translation factor GTPase family. IF-2 subfamily.</text>
</comment>
<evidence type="ECO:0000313" key="16">
    <source>
        <dbReference type="Proteomes" id="UP000033428"/>
    </source>
</evidence>
<evidence type="ECO:0000259" key="14">
    <source>
        <dbReference type="PROSITE" id="PS51722"/>
    </source>
</evidence>
<dbReference type="CDD" id="cd01887">
    <property type="entry name" value="IF2_eIF5B"/>
    <property type="match status" value="1"/>
</dbReference>
<dbReference type="Proteomes" id="UP000033428">
    <property type="component" value="Unassembled WGS sequence"/>
</dbReference>
<gene>
    <name evidence="10" type="primary">infB</name>
    <name evidence="15" type="ORF">OMAG_001537</name>
</gene>
<dbReference type="InterPro" id="IPR000795">
    <property type="entry name" value="T_Tr_GTP-bd_dom"/>
</dbReference>
<feature type="region of interest" description="Disordered" evidence="13">
    <location>
        <begin position="137"/>
        <end position="164"/>
    </location>
</feature>
<evidence type="ECO:0000256" key="7">
    <source>
        <dbReference type="ARBA" id="ARBA00022917"/>
    </source>
</evidence>
<evidence type="ECO:0000256" key="4">
    <source>
        <dbReference type="ARBA" id="ARBA00022490"/>
    </source>
</evidence>
<feature type="compositionally biased region" description="Polar residues" evidence="13">
    <location>
        <begin position="144"/>
        <end position="153"/>
    </location>
</feature>
<dbReference type="CDD" id="cd03692">
    <property type="entry name" value="mtIF2_IVc"/>
    <property type="match status" value="1"/>
</dbReference>
<evidence type="ECO:0000256" key="6">
    <source>
        <dbReference type="ARBA" id="ARBA00022741"/>
    </source>
</evidence>
<feature type="binding site" evidence="10">
    <location>
        <begin position="441"/>
        <end position="445"/>
    </location>
    <ligand>
        <name>GTP</name>
        <dbReference type="ChEBI" id="CHEBI:37565"/>
    </ligand>
</feature>
<dbReference type="InterPro" id="IPR027417">
    <property type="entry name" value="P-loop_NTPase"/>
</dbReference>
<dbReference type="NCBIfam" id="TIGR00487">
    <property type="entry name" value="IF-2"/>
    <property type="match status" value="1"/>
</dbReference>
<dbReference type="Gene3D" id="3.40.50.300">
    <property type="entry name" value="P-loop containing nucleotide triphosphate hydrolases"/>
    <property type="match status" value="1"/>
</dbReference>
<evidence type="ECO:0000256" key="13">
    <source>
        <dbReference type="SAM" id="MobiDB-lite"/>
    </source>
</evidence>
<organism evidence="15 16">
    <name type="scientific">Candidatus Omnitrophus magneticus</name>
    <dbReference type="NCBI Taxonomy" id="1609969"/>
    <lineage>
        <taxon>Bacteria</taxon>
        <taxon>Pseudomonadati</taxon>
        <taxon>Candidatus Omnitrophota</taxon>
        <taxon>Candidatus Omnitrophus</taxon>
    </lineage>
</organism>
<dbReference type="Pfam" id="PF11987">
    <property type="entry name" value="IF-2"/>
    <property type="match status" value="1"/>
</dbReference>
<dbReference type="GO" id="GO:0003743">
    <property type="term" value="F:translation initiation factor activity"/>
    <property type="evidence" value="ECO:0007669"/>
    <property type="project" value="UniProtKB-UniRule"/>
</dbReference>
<feature type="region of interest" description="Disordered" evidence="13">
    <location>
        <begin position="53"/>
        <end position="125"/>
    </location>
</feature>
<keyword evidence="8 10" id="KW-0342">GTP-binding</keyword>
<dbReference type="Pfam" id="PF04760">
    <property type="entry name" value="IF2_N"/>
    <property type="match status" value="1"/>
</dbReference>
<dbReference type="InterPro" id="IPR015760">
    <property type="entry name" value="TIF_IF2"/>
</dbReference>
<dbReference type="HAMAP" id="MF_00100_B">
    <property type="entry name" value="IF_2_B"/>
    <property type="match status" value="1"/>
</dbReference>
<dbReference type="SUPFAM" id="SSF52540">
    <property type="entry name" value="P-loop containing nucleoside triphosphate hydrolases"/>
    <property type="match status" value="1"/>
</dbReference>
<name>A0A0F0CT17_9BACT</name>
<feature type="binding site" evidence="10">
    <location>
        <begin position="395"/>
        <end position="402"/>
    </location>
    <ligand>
        <name>GTP</name>
        <dbReference type="ChEBI" id="CHEBI:37565"/>
    </ligand>
</feature>
<feature type="compositionally biased region" description="Basic and acidic residues" evidence="13">
    <location>
        <begin position="72"/>
        <end position="101"/>
    </location>
</feature>
<feature type="binding site" evidence="10">
    <location>
        <begin position="495"/>
        <end position="498"/>
    </location>
    <ligand>
        <name>GTP</name>
        <dbReference type="ChEBI" id="CHEBI:37565"/>
    </ligand>
</feature>
<dbReference type="InterPro" id="IPR009000">
    <property type="entry name" value="Transl_B-barrel_sf"/>
</dbReference>
<keyword evidence="16" id="KW-1185">Reference proteome</keyword>
<dbReference type="InterPro" id="IPR023115">
    <property type="entry name" value="TIF_IF2_dom3"/>
</dbReference>
<keyword evidence="7 10" id="KW-0648">Protein biosynthesis</keyword>
<feature type="region of interest" description="Disordered" evidence="13">
    <location>
        <begin position="251"/>
        <end position="270"/>
    </location>
</feature>
<dbReference type="Gene3D" id="2.40.30.10">
    <property type="entry name" value="Translation factors"/>
    <property type="match status" value="2"/>
</dbReference>
<dbReference type="PRINTS" id="PR00449">
    <property type="entry name" value="RASTRNSFRMNG"/>
</dbReference>
<dbReference type="PANTHER" id="PTHR43381:SF5">
    <property type="entry name" value="TR-TYPE G DOMAIN-CONTAINING PROTEIN"/>
    <property type="match status" value="1"/>
</dbReference>
<evidence type="ECO:0000256" key="2">
    <source>
        <dbReference type="ARBA" id="ARBA00007733"/>
    </source>
</evidence>
<keyword evidence="5 10" id="KW-0396">Initiation factor</keyword>
<dbReference type="InterPro" id="IPR006847">
    <property type="entry name" value="IF2_N"/>
</dbReference>
<dbReference type="FunFam" id="3.40.50.300:FF:000019">
    <property type="entry name" value="Translation initiation factor IF-2"/>
    <property type="match status" value="1"/>
</dbReference>
<dbReference type="GO" id="GO:0003924">
    <property type="term" value="F:GTPase activity"/>
    <property type="evidence" value="ECO:0007669"/>
    <property type="project" value="UniProtKB-UniRule"/>
</dbReference>
<dbReference type="InterPro" id="IPR000178">
    <property type="entry name" value="TF_IF2_bacterial-like"/>
</dbReference>
<evidence type="ECO:0000256" key="1">
    <source>
        <dbReference type="ARBA" id="ARBA00004496"/>
    </source>
</evidence>
<dbReference type="PANTHER" id="PTHR43381">
    <property type="entry name" value="TRANSLATION INITIATION FACTOR IF-2-RELATED"/>
    <property type="match status" value="1"/>
</dbReference>
<proteinExistence type="inferred from homology"/>
<dbReference type="InterPro" id="IPR004161">
    <property type="entry name" value="EFTu-like_2"/>
</dbReference>
<keyword evidence="6 10" id="KW-0547">Nucleotide-binding</keyword>
<dbReference type="InterPro" id="IPR044145">
    <property type="entry name" value="IF2_II"/>
</dbReference>
<feature type="compositionally biased region" description="Basic and acidic residues" evidence="13">
    <location>
        <begin position="113"/>
        <end position="125"/>
    </location>
</feature>
<dbReference type="GO" id="GO:0005829">
    <property type="term" value="C:cytosol"/>
    <property type="evidence" value="ECO:0007669"/>
    <property type="project" value="TreeGrafter"/>
</dbReference>
<dbReference type="Pfam" id="PF22042">
    <property type="entry name" value="EF-G_D2"/>
    <property type="match status" value="1"/>
</dbReference>
<dbReference type="PROSITE" id="PS51722">
    <property type="entry name" value="G_TR_2"/>
    <property type="match status" value="1"/>
</dbReference>
<dbReference type="FunFam" id="3.40.50.10050:FF:000001">
    <property type="entry name" value="Translation initiation factor IF-2"/>
    <property type="match status" value="1"/>
</dbReference>
<evidence type="ECO:0000313" key="15">
    <source>
        <dbReference type="EMBL" id="KJJ84595.1"/>
    </source>
</evidence>
<dbReference type="SUPFAM" id="SSF50447">
    <property type="entry name" value="Translation proteins"/>
    <property type="match status" value="2"/>
</dbReference>
<dbReference type="Pfam" id="PF03144">
    <property type="entry name" value="GTP_EFTU_D2"/>
    <property type="match status" value="1"/>
</dbReference>
<sequence length="888" mass="97555">MAVTIKELAGELGIKTDELMESLKKLYVEFDNEDSIVNDKISAFIRIKMGLSRPPKKKAVKKVSQEESDASSSEKEASSKKTSKKGQDKASEKDKLVKEDVAFQSGASVSDSKSGETDTDKKDGMIARMIEKNLLANKIEKNETVTSDLSAPQKNKKDDGQSLNAAAGAATQNIEKTAIDPSSVIRVVSMPPSPTAKDAAISQEKSDKTIVPVEDISPKDKHYQKISKWKKQKQGKAGVTPLVDEEESGVSSWRVKSRRHGGNTFGGGSYGKRDRFHYNKPIEKKTEIAHDTIKAYQGSELIKIELPIPSSIRTIAVKVNKRPNDLLQYLINKGIFVNINKDLDEELTRTLLKDLGYELEVSKTMEESLLADHVEEEVTESTHLVLRAPVVTFMGHVDHGKTSLLDYIRKTMVTAQEKGGITQHIGAYKVDTEKGSVTFLDTPGHEAFTAMRARGAEVTDIVVLVVAADDGVMPQTKEAMDHARAANVPIVVAINKCDAPGAKPERVKIELQKEGLISEDFGGKTVMLEVSAKTGQGMDELMEMLMMESELLELKANPHLKARGVVIEAKKCAGQGVTVTVLVQNGTLKIGDIVLTGVHYGKVKAMINDKGTRLNQALPSTPVEVLGLQGVPEVGDEFFVVKDEKKAKTLSLLKQSETHRKRITGGVRITLEDFHNQLVKGGVKELKIILKADVQGSLEAINHSLSNLPSNEIKLTLVHTLIGDINESDVMLALVSNAVIIGFHVKIDSKAESLAKQENIDCRVYEVIYDAIEDIKAAMEGLLEPIEREVSQGFAQIKEVFPSKKGKVAGSMVTKGTIHRKDRIRVKRAGEVIFSGTIESLRRFKDDVREVKEGFECGIIVDNFNDIRQGDIVEAYIIEKVARRLTAR</sequence>
<comment type="caution">
    <text evidence="15">The sequence shown here is derived from an EMBL/GenBank/DDBJ whole genome shotgun (WGS) entry which is preliminary data.</text>
</comment>
<evidence type="ECO:0000256" key="8">
    <source>
        <dbReference type="ARBA" id="ARBA00023134"/>
    </source>
</evidence>
<dbReference type="PATRIC" id="fig|1609969.3.peg.1653"/>
<dbReference type="AlphaFoldDB" id="A0A0F0CT17"/>
<accession>A0A0F0CT17</accession>
<dbReference type="InterPro" id="IPR036925">
    <property type="entry name" value="TIF_IF2_dom3_sf"/>
</dbReference>
<dbReference type="GO" id="GO:0005525">
    <property type="term" value="F:GTP binding"/>
    <property type="evidence" value="ECO:0007669"/>
    <property type="project" value="UniProtKB-KW"/>
</dbReference>
<dbReference type="PROSITE" id="PS01176">
    <property type="entry name" value="IF2"/>
    <property type="match status" value="1"/>
</dbReference>
<evidence type="ECO:0000256" key="12">
    <source>
        <dbReference type="RuleBase" id="RU000645"/>
    </source>
</evidence>
<dbReference type="FunFam" id="2.40.30.10:FF:000054">
    <property type="entry name" value="Translation initiation factor IF-2"/>
    <property type="match status" value="1"/>
</dbReference>
<evidence type="ECO:0000256" key="10">
    <source>
        <dbReference type="HAMAP-Rule" id="MF_00100"/>
    </source>
</evidence>
<dbReference type="CDD" id="cd03702">
    <property type="entry name" value="IF2_mtIF2_II"/>
    <property type="match status" value="1"/>
</dbReference>
<evidence type="ECO:0000256" key="5">
    <source>
        <dbReference type="ARBA" id="ARBA00022540"/>
    </source>
</evidence>
<dbReference type="Gene3D" id="3.40.50.10050">
    <property type="entry name" value="Translation initiation factor IF- 2, domain 3"/>
    <property type="match status" value="1"/>
</dbReference>
<evidence type="ECO:0000256" key="11">
    <source>
        <dbReference type="RuleBase" id="RU000644"/>
    </source>
</evidence>
<dbReference type="NCBIfam" id="TIGR00231">
    <property type="entry name" value="small_GTP"/>
    <property type="match status" value="1"/>
</dbReference>
<evidence type="ECO:0000256" key="3">
    <source>
        <dbReference type="ARBA" id="ARBA00020675"/>
    </source>
</evidence>
<comment type="subcellular location">
    <subcellularLocation>
        <location evidence="1 10 12">Cytoplasm</location>
    </subcellularLocation>
</comment>
<dbReference type="EMBL" id="JYNY01000329">
    <property type="protein sequence ID" value="KJJ84595.1"/>
    <property type="molecule type" value="Genomic_DNA"/>
</dbReference>
<dbReference type="SUPFAM" id="SSF52156">
    <property type="entry name" value="Initiation factor IF2/eIF5b, domain 3"/>
    <property type="match status" value="1"/>
</dbReference>
<protein>
    <recommendedName>
        <fullName evidence="3 10">Translation initiation factor IF-2</fullName>
    </recommendedName>
</protein>
<dbReference type="InterPro" id="IPR005225">
    <property type="entry name" value="Small_GTP-bd"/>
</dbReference>